<dbReference type="eggNOG" id="COG0537">
    <property type="taxonomic scope" value="Bacteria"/>
</dbReference>
<sequence length="141" mass="16627">MEFTLHQNLFSKAFVLDLPFCRVLLEDNCHYPWLILVPRRNNLRLLLDLTPSEEKCFNQELKWAQTTLLNEFKADHINVGAIGNKTPQLHIHVIGRFLKDPAWPNTVWDHKVKDLYTQDAKETVILKIKNRLNHLMQDKVC</sequence>
<dbReference type="InterPro" id="IPR036265">
    <property type="entry name" value="HIT-like_sf"/>
</dbReference>
<dbReference type="STRING" id="1437425.CSEC_0858"/>
<dbReference type="SUPFAM" id="SSF54197">
    <property type="entry name" value="HIT-like"/>
    <property type="match status" value="1"/>
</dbReference>
<keyword evidence="3" id="KW-1185">Reference proteome</keyword>
<evidence type="ECO:0000313" key="2">
    <source>
        <dbReference type="EMBL" id="CDR33686.1"/>
    </source>
</evidence>
<dbReference type="EMBL" id="CCEJ010000003">
    <property type="protein sequence ID" value="CDR33686.1"/>
    <property type="molecule type" value="Genomic_DNA"/>
</dbReference>
<dbReference type="Gene3D" id="3.30.428.10">
    <property type="entry name" value="HIT-like"/>
    <property type="match status" value="1"/>
</dbReference>
<name>A0A090CYQ9_9BACT</name>
<dbReference type="Pfam" id="PF01230">
    <property type="entry name" value="HIT"/>
    <property type="match status" value="1"/>
</dbReference>
<evidence type="ECO:0000259" key="1">
    <source>
        <dbReference type="Pfam" id="PF01230"/>
    </source>
</evidence>
<reference evidence="2" key="1">
    <citation type="submission" date="2013-12" db="EMBL/GenBank/DDBJ databases">
        <authorList>
            <person name="Linke B."/>
        </authorList>
    </citation>
    <scope>NUCLEOTIDE SEQUENCE [LARGE SCALE GENOMIC DNA]</scope>
    <source>
        <strain evidence="2">CRIB-18</strain>
    </source>
</reference>
<dbReference type="GO" id="GO:0003824">
    <property type="term" value="F:catalytic activity"/>
    <property type="evidence" value="ECO:0007669"/>
    <property type="project" value="InterPro"/>
</dbReference>
<dbReference type="PIRSF" id="PIRSF000714">
    <property type="entry name" value="HIT"/>
    <property type="match status" value="1"/>
</dbReference>
<dbReference type="InterPro" id="IPR026026">
    <property type="entry name" value="HIT_Hint"/>
</dbReference>
<dbReference type="InterPro" id="IPR011146">
    <property type="entry name" value="HIT-like"/>
</dbReference>
<proteinExistence type="predicted"/>
<dbReference type="OrthoDB" id="9799145at2"/>
<dbReference type="RefSeq" id="WP_053331766.1">
    <property type="nucleotide sequence ID" value="NZ_CCEJ010000003.1"/>
</dbReference>
<reference evidence="2" key="2">
    <citation type="submission" date="2014-09" db="EMBL/GenBank/DDBJ databases">
        <title>Criblamydia sequanensis harbors a mega-plasmid encoding arsenite resistance.</title>
        <authorList>
            <person name="Bertelli C."/>
            <person name="Goesmann A."/>
            <person name="Greub G."/>
        </authorList>
    </citation>
    <scope>NUCLEOTIDE SEQUENCE [LARGE SCALE GENOMIC DNA]</scope>
    <source>
        <strain evidence="2">CRIB-18</strain>
    </source>
</reference>
<evidence type="ECO:0000313" key="3">
    <source>
        <dbReference type="Proteomes" id="UP000031552"/>
    </source>
</evidence>
<gene>
    <name evidence="2" type="ORF">CSEC_0858</name>
</gene>
<accession>A0A090CYQ9</accession>
<dbReference type="AlphaFoldDB" id="A0A090CYQ9"/>
<protein>
    <submittedName>
        <fullName evidence="2">Histidine triad (HIT) protein</fullName>
    </submittedName>
</protein>
<comment type="caution">
    <text evidence="2">The sequence shown here is derived from an EMBL/GenBank/DDBJ whole genome shotgun (WGS) entry which is preliminary data.</text>
</comment>
<feature type="domain" description="HIT" evidence="1">
    <location>
        <begin position="13"/>
        <end position="97"/>
    </location>
</feature>
<organism evidence="2 3">
    <name type="scientific">Candidatus Criblamydia sequanensis CRIB-18</name>
    <dbReference type="NCBI Taxonomy" id="1437425"/>
    <lineage>
        <taxon>Bacteria</taxon>
        <taxon>Pseudomonadati</taxon>
        <taxon>Chlamydiota</taxon>
        <taxon>Chlamydiia</taxon>
        <taxon>Parachlamydiales</taxon>
        <taxon>Candidatus Criblamydiaceae</taxon>
        <taxon>Candidatus Criblamydia</taxon>
    </lineage>
</organism>
<dbReference type="Proteomes" id="UP000031552">
    <property type="component" value="Unassembled WGS sequence"/>
</dbReference>